<accession>A0A0C2VHH3</accession>
<gene>
    <name evidence="1" type="ORF">BS297_07140</name>
</gene>
<proteinExistence type="predicted"/>
<evidence type="ECO:0008006" key="3">
    <source>
        <dbReference type="Google" id="ProtNLM"/>
    </source>
</evidence>
<protein>
    <recommendedName>
        <fullName evidence="3">Helix-turn-helix domain-containing protein</fullName>
    </recommendedName>
</protein>
<name>A0A0C2VHH3_RHOER</name>
<evidence type="ECO:0000313" key="2">
    <source>
        <dbReference type="Proteomes" id="UP000325576"/>
    </source>
</evidence>
<dbReference type="AlphaFoldDB" id="A0A0C2VHH3"/>
<evidence type="ECO:0000313" key="1">
    <source>
        <dbReference type="EMBL" id="KAB2586096.1"/>
    </source>
</evidence>
<reference evidence="1 2" key="1">
    <citation type="journal article" date="2017" name="Poromechanics V (2013)">
        <title>Genomic Characterization of the Arsenic-Tolerant Actinobacterium, &lt;i&gt;Rhodococcus erythropolis&lt;/i&gt; S43.</title>
        <authorList>
            <person name="Retamal-Morales G."/>
            <person name="Mehnert M."/>
            <person name="Schwabe R."/>
            <person name="Tischler D."/>
            <person name="Schloemann M."/>
            <person name="Levican G.J."/>
        </authorList>
    </citation>
    <scope>NUCLEOTIDE SEQUENCE [LARGE SCALE GENOMIC DNA]</scope>
    <source>
        <strain evidence="1 2">S43</strain>
    </source>
</reference>
<comment type="caution">
    <text evidence="1">The sequence shown here is derived from an EMBL/GenBank/DDBJ whole genome shotgun (WGS) entry which is preliminary data.</text>
</comment>
<dbReference type="EMBL" id="MRBO01000249">
    <property type="protein sequence ID" value="KAB2586096.1"/>
    <property type="molecule type" value="Genomic_DNA"/>
</dbReference>
<sequence>MDEMTVHDAAAALSVTERQVTRLARAGSITIAREVGNSLLLNSASVHRMAQSSRRPGRPWNPEVSWAALALLSHCTVDWIASPTQITRLKHRLRRSSAAEVAYLARNRATTHHMETWGEGDVDVLIRGGYLAATGISAIIHVPETAARFGLSSARNDKADGYIVDDDFDDVVEQFGMLSQNGDVTLRVVSTLNPFFRTSTLPIAAVAVDLMESLDTRQRSAGTRVLQELLDDFR</sequence>
<dbReference type="Proteomes" id="UP000325576">
    <property type="component" value="Unassembled WGS sequence"/>
</dbReference>
<organism evidence="1 2">
    <name type="scientific">Rhodococcus erythropolis</name>
    <name type="common">Arthrobacter picolinophilus</name>
    <dbReference type="NCBI Taxonomy" id="1833"/>
    <lineage>
        <taxon>Bacteria</taxon>
        <taxon>Bacillati</taxon>
        <taxon>Actinomycetota</taxon>
        <taxon>Actinomycetes</taxon>
        <taxon>Mycobacteriales</taxon>
        <taxon>Nocardiaceae</taxon>
        <taxon>Rhodococcus</taxon>
        <taxon>Rhodococcus erythropolis group</taxon>
    </lineage>
</organism>